<protein>
    <submittedName>
        <fullName evidence="1">Uncharacterized protein</fullName>
    </submittedName>
</protein>
<comment type="caution">
    <text evidence="1">The sequence shown here is derived from an EMBL/GenBank/DDBJ whole genome shotgun (WGS) entry which is preliminary data.</text>
</comment>
<evidence type="ECO:0000313" key="2">
    <source>
        <dbReference type="Proteomes" id="UP000571857"/>
    </source>
</evidence>
<dbReference type="Proteomes" id="UP000571857">
    <property type="component" value="Unassembled WGS sequence"/>
</dbReference>
<gene>
    <name evidence="1" type="ORF">HWH42_17885</name>
</gene>
<accession>A0ABD4HSH1</accession>
<dbReference type="AlphaFoldDB" id="A0ABD4HSH1"/>
<name>A0ABD4HSH1_ENTGA</name>
<organism evidence="1 2">
    <name type="scientific">Enterococcus gallinarum</name>
    <dbReference type="NCBI Taxonomy" id="1353"/>
    <lineage>
        <taxon>Bacteria</taxon>
        <taxon>Bacillati</taxon>
        <taxon>Bacillota</taxon>
        <taxon>Bacilli</taxon>
        <taxon>Lactobacillales</taxon>
        <taxon>Enterococcaceae</taxon>
        <taxon>Enterococcus</taxon>
    </lineage>
</organism>
<evidence type="ECO:0000313" key="1">
    <source>
        <dbReference type="EMBL" id="MBA0974440.1"/>
    </source>
</evidence>
<proteinExistence type="predicted"/>
<reference evidence="1 2" key="1">
    <citation type="submission" date="2020-06" db="EMBL/GenBank/DDBJ databases">
        <title>Crossreactivity between MHC class I-restricted antigens from cancer cells and an enterococcal bacteriophage.</title>
        <authorList>
            <person name="Fluckiger A."/>
            <person name="Daillere R."/>
            <person name="Sassi M."/>
            <person name="Cattoir V."/>
            <person name="Kroemer G."/>
            <person name="Zitvogel L."/>
        </authorList>
    </citation>
    <scope>NUCLEOTIDE SEQUENCE [LARGE SCALE GENOMIC DNA]</scope>
    <source>
        <strain evidence="1 2">EG4</strain>
    </source>
</reference>
<dbReference type="EMBL" id="JABXJK010000103">
    <property type="protein sequence ID" value="MBA0974440.1"/>
    <property type="molecule type" value="Genomic_DNA"/>
</dbReference>
<feature type="non-terminal residue" evidence="1">
    <location>
        <position position="46"/>
    </location>
</feature>
<sequence>MDNIPKNLSKEELELVTDILYTLRDFLKKKSIRSNSKTGQMMNELE</sequence>